<name>A0A7W7HNM2_9ACTN</name>
<dbReference type="InterPro" id="IPR009057">
    <property type="entry name" value="Homeodomain-like_sf"/>
</dbReference>
<evidence type="ECO:0000313" key="6">
    <source>
        <dbReference type="EMBL" id="GIE41997.1"/>
    </source>
</evidence>
<reference evidence="6 9" key="2">
    <citation type="submission" date="2021-01" db="EMBL/GenBank/DDBJ databases">
        <title>Whole genome shotgun sequence of Actinoplanes lobatus NBRC 12513.</title>
        <authorList>
            <person name="Komaki H."/>
            <person name="Tamura T."/>
        </authorList>
    </citation>
    <scope>NUCLEOTIDE SEQUENCE [LARGE SCALE GENOMIC DNA]</scope>
    <source>
        <strain evidence="6 9">NBRC 12513</strain>
    </source>
</reference>
<dbReference type="EMBL" id="BOMP01000083">
    <property type="protein sequence ID" value="GIE41997.1"/>
    <property type="molecule type" value="Genomic_DNA"/>
</dbReference>
<dbReference type="Pfam" id="PF00440">
    <property type="entry name" value="TetR_N"/>
    <property type="match status" value="1"/>
</dbReference>
<sequence length="195" mass="20612">MRLTRAEQQRVTRQRLLEAAGAAFLERGYLAATVEEIAAAGGYTRGAVYKQFGGKEGLWQAIVDTRAEELMRGLAMALDQAGSREGLLAVLTPGGGDQARWALVSAEAVAAMSGNPRHAATMAALQDRFDTEITALLERHCARLGLTPAMPLPHLVVAWGAMGAGLALRQAIHPGTDAAAVTASVLDALFPRRDP</sequence>
<dbReference type="EMBL" id="JACHNC010000001">
    <property type="protein sequence ID" value="MBB4753849.1"/>
    <property type="molecule type" value="Genomic_DNA"/>
</dbReference>
<feature type="domain" description="HTH tetR-type" evidence="5">
    <location>
        <begin position="10"/>
        <end position="70"/>
    </location>
</feature>
<keyword evidence="2 4" id="KW-0238">DNA-binding</keyword>
<dbReference type="Proteomes" id="UP000590511">
    <property type="component" value="Unassembled WGS sequence"/>
</dbReference>
<evidence type="ECO:0000256" key="4">
    <source>
        <dbReference type="PROSITE-ProRule" id="PRU00335"/>
    </source>
</evidence>
<dbReference type="GO" id="GO:0000976">
    <property type="term" value="F:transcription cis-regulatory region binding"/>
    <property type="evidence" value="ECO:0007669"/>
    <property type="project" value="TreeGrafter"/>
</dbReference>
<dbReference type="GO" id="GO:0003700">
    <property type="term" value="F:DNA-binding transcription factor activity"/>
    <property type="evidence" value="ECO:0007669"/>
    <property type="project" value="TreeGrafter"/>
</dbReference>
<dbReference type="RefSeq" id="WP_188125499.1">
    <property type="nucleotide sequence ID" value="NZ_BOMP01000083.1"/>
</dbReference>
<feature type="DNA-binding region" description="H-T-H motif" evidence="4">
    <location>
        <begin position="33"/>
        <end position="52"/>
    </location>
</feature>
<evidence type="ECO:0000256" key="1">
    <source>
        <dbReference type="ARBA" id="ARBA00023015"/>
    </source>
</evidence>
<keyword evidence="9" id="KW-1185">Reference proteome</keyword>
<evidence type="ECO:0000313" key="9">
    <source>
        <dbReference type="Proteomes" id="UP000631312"/>
    </source>
</evidence>
<keyword evidence="1" id="KW-0805">Transcription regulation</keyword>
<dbReference type="Proteomes" id="UP000631312">
    <property type="component" value="Unassembled WGS sequence"/>
</dbReference>
<comment type="caution">
    <text evidence="7">The sequence shown here is derived from an EMBL/GenBank/DDBJ whole genome shotgun (WGS) entry which is preliminary data.</text>
</comment>
<dbReference type="InterPro" id="IPR001647">
    <property type="entry name" value="HTH_TetR"/>
</dbReference>
<dbReference type="PANTHER" id="PTHR30055">
    <property type="entry name" value="HTH-TYPE TRANSCRIPTIONAL REGULATOR RUTR"/>
    <property type="match status" value="1"/>
</dbReference>
<dbReference type="AlphaFoldDB" id="A0A7W7HNM2"/>
<evidence type="ECO:0000313" key="8">
    <source>
        <dbReference type="Proteomes" id="UP000590511"/>
    </source>
</evidence>
<dbReference type="PRINTS" id="PR00455">
    <property type="entry name" value="HTHTETR"/>
</dbReference>
<dbReference type="Gene3D" id="1.10.357.10">
    <property type="entry name" value="Tetracycline Repressor, domain 2"/>
    <property type="match status" value="1"/>
</dbReference>
<evidence type="ECO:0000256" key="3">
    <source>
        <dbReference type="ARBA" id="ARBA00023163"/>
    </source>
</evidence>
<evidence type="ECO:0000313" key="7">
    <source>
        <dbReference type="EMBL" id="MBB4753849.1"/>
    </source>
</evidence>
<dbReference type="PANTHER" id="PTHR30055:SF234">
    <property type="entry name" value="HTH-TYPE TRANSCRIPTIONAL REGULATOR BETI"/>
    <property type="match status" value="1"/>
</dbReference>
<evidence type="ECO:0000259" key="5">
    <source>
        <dbReference type="PROSITE" id="PS50977"/>
    </source>
</evidence>
<protein>
    <submittedName>
        <fullName evidence="7">AcrR family transcriptional regulator</fullName>
    </submittedName>
    <submittedName>
        <fullName evidence="6">TetR family transcriptional regulator</fullName>
    </submittedName>
</protein>
<reference evidence="7 8" key="1">
    <citation type="submission" date="2020-08" db="EMBL/GenBank/DDBJ databases">
        <title>Sequencing the genomes of 1000 actinobacteria strains.</title>
        <authorList>
            <person name="Klenk H.-P."/>
        </authorList>
    </citation>
    <scope>NUCLEOTIDE SEQUENCE [LARGE SCALE GENOMIC DNA]</scope>
    <source>
        <strain evidence="7 8">DSM 43150</strain>
    </source>
</reference>
<gene>
    <name evidence="6" type="ORF">Alo02nite_48950</name>
    <name evidence="7" type="ORF">BJ964_008010</name>
</gene>
<keyword evidence="3" id="KW-0804">Transcription</keyword>
<organism evidence="7 8">
    <name type="scientific">Actinoplanes lobatus</name>
    <dbReference type="NCBI Taxonomy" id="113568"/>
    <lineage>
        <taxon>Bacteria</taxon>
        <taxon>Bacillati</taxon>
        <taxon>Actinomycetota</taxon>
        <taxon>Actinomycetes</taxon>
        <taxon>Micromonosporales</taxon>
        <taxon>Micromonosporaceae</taxon>
        <taxon>Actinoplanes</taxon>
    </lineage>
</organism>
<accession>A0A7W7HNM2</accession>
<dbReference type="PROSITE" id="PS50977">
    <property type="entry name" value="HTH_TETR_2"/>
    <property type="match status" value="1"/>
</dbReference>
<proteinExistence type="predicted"/>
<evidence type="ECO:0000256" key="2">
    <source>
        <dbReference type="ARBA" id="ARBA00023125"/>
    </source>
</evidence>
<dbReference type="InterPro" id="IPR050109">
    <property type="entry name" value="HTH-type_TetR-like_transc_reg"/>
</dbReference>
<dbReference type="SUPFAM" id="SSF46689">
    <property type="entry name" value="Homeodomain-like"/>
    <property type="match status" value="1"/>
</dbReference>